<organism evidence="1 2">
    <name type="scientific">Aeromonas phage PX29</name>
    <dbReference type="NCBI Taxonomy" id="926067"/>
    <lineage>
        <taxon>Viruses</taxon>
        <taxon>Duplodnaviria</taxon>
        <taxon>Heunggongvirae</taxon>
        <taxon>Uroviricota</taxon>
        <taxon>Caudoviricetes</taxon>
        <taxon>Pantevenvirales</taxon>
        <taxon>Straboviridae</taxon>
        <taxon>Angelvirus</taxon>
        <taxon>Angelvirus px29</taxon>
    </lineage>
</organism>
<evidence type="ECO:0000313" key="2">
    <source>
        <dbReference type="Proteomes" id="UP000008726"/>
    </source>
</evidence>
<name>E5DQK5_9CAUD</name>
<reference evidence="1 2" key="1">
    <citation type="journal article" date="2010" name="Virol. J.">
        <title>Genomes of the T4-related bacteriophages as windows on microbial genome evolution.</title>
        <authorList>
            <person name="Petrov V.M."/>
            <person name="Ratnayaka S."/>
            <person name="Nolan J.M."/>
            <person name="Miller E.S."/>
            <person name="Karam J.D."/>
        </authorList>
    </citation>
    <scope>NUCLEOTIDE SEQUENCE [LARGE SCALE GENOMIC DNA]</scope>
</reference>
<dbReference type="EMBL" id="GU396103">
    <property type="protein sequence ID" value="ADQ52991.1"/>
    <property type="molecule type" value="Genomic_DNA"/>
</dbReference>
<sequence length="169" mass="19256">MQNVVVGKKYTFIDESAKNEFIKSHSINARIAAQMDGDVFTVVSGRLVYTDKSSVTDVIDTTVQNAETISVNGTMVNTGSQVTAIGNSELRYFMEYISTKERIDKEFKSMRFETLVNIYLHYHPNAAESKITMSSLRKCWIHHSENVKKKQSEFEQMKADLEQLISLTK</sequence>
<dbReference type="RefSeq" id="YP_009011701.1">
    <property type="nucleotide sequence ID" value="NC_023688.1"/>
</dbReference>
<proteinExistence type="predicted"/>
<accession>E5DQK5</accession>
<dbReference type="Proteomes" id="UP000008726">
    <property type="component" value="Segment"/>
</dbReference>
<dbReference type="GeneID" id="18560196"/>
<evidence type="ECO:0000313" key="1">
    <source>
        <dbReference type="EMBL" id="ADQ52991.1"/>
    </source>
</evidence>
<gene>
    <name evidence="1" type="ORF">PX29p272</name>
</gene>
<dbReference type="KEGG" id="vg:18560196"/>
<keyword evidence="2" id="KW-1185">Reference proteome</keyword>
<protein>
    <submittedName>
        <fullName evidence="1">Uncharacterized protein</fullName>
    </submittedName>
</protein>
<dbReference type="OrthoDB" id="27453at10239"/>